<dbReference type="GO" id="GO:0005524">
    <property type="term" value="F:ATP binding"/>
    <property type="evidence" value="ECO:0007669"/>
    <property type="project" value="UniProtKB-KW"/>
</dbReference>
<dbReference type="STRING" id="37360.A0A0G4IGJ4"/>
<protein>
    <recommendedName>
        <fullName evidence="1">non-specific serine/threonine protein kinase</fullName>
        <ecNumber evidence="1">2.7.11.1</ecNumber>
    </recommendedName>
</protein>
<evidence type="ECO:0000313" key="10">
    <source>
        <dbReference type="EMBL" id="CEO94299.1"/>
    </source>
</evidence>
<evidence type="ECO:0000313" key="11">
    <source>
        <dbReference type="EMBL" id="SPQ96653.1"/>
    </source>
</evidence>
<accession>A0A0G4IGJ4</accession>
<dbReference type="EMBL" id="OVEO01000006">
    <property type="protein sequence ID" value="SPQ96653.1"/>
    <property type="molecule type" value="Genomic_DNA"/>
</dbReference>
<dbReference type="PANTHER" id="PTHR45998:SF2">
    <property type="entry name" value="SERINE_THREONINE-PROTEIN KINASE 16"/>
    <property type="match status" value="1"/>
</dbReference>
<dbReference type="AlphaFoldDB" id="A0A0G4IGJ4"/>
<sequence>MFCVSIWAWIQKLFAPVVEYHLERRSVQLISTIAEGGFAFIDLVEDRRTKERFALKRLLCQSQEQLQTARHERDIMARLNHPNIMKMIDMGEVKDDNGQTMVLLLLPLCPRGSLLGEIQWRRQSKVWFPEHEMLTLFQAICQAVGYMHACQPSLAHRDLKPGNVLLDDKVGALLTDFGSTCGADVHVVSRQEAMRIQEQASIHSTISYRPPELFHVKVDSKLDGRTDVWGLGCLLYAMAYGQSPLDEVLDSGGSIALAVVDLKIRHSPPNRYSKPTRTLIDSMLSKNLKDRPTVPQILKSVDKILSQTSPPQVSLQIES</sequence>
<keyword evidence="12" id="KW-1185">Reference proteome</keyword>
<keyword evidence="4" id="KW-0547">Nucleotide-binding</keyword>
<dbReference type="OMA" id="AMHQYKV"/>
<dbReference type="InterPro" id="IPR008271">
    <property type="entry name" value="Ser/Thr_kinase_AS"/>
</dbReference>
<dbReference type="SUPFAM" id="SSF56112">
    <property type="entry name" value="Protein kinase-like (PK-like)"/>
    <property type="match status" value="1"/>
</dbReference>
<dbReference type="InterPro" id="IPR011009">
    <property type="entry name" value="Kinase-like_dom_sf"/>
</dbReference>
<evidence type="ECO:0000256" key="4">
    <source>
        <dbReference type="ARBA" id="ARBA00022741"/>
    </source>
</evidence>
<gene>
    <name evidence="10" type="ORF">PBRA_000084</name>
    <name evidence="11" type="ORF">PLBR_LOCUS3868</name>
</gene>
<dbReference type="EMBL" id="CDSF01000001">
    <property type="protein sequence ID" value="CEO94299.1"/>
    <property type="molecule type" value="Genomic_DNA"/>
</dbReference>
<evidence type="ECO:0000259" key="9">
    <source>
        <dbReference type="PROSITE" id="PS50011"/>
    </source>
</evidence>
<keyword evidence="2" id="KW-0723">Serine/threonine-protein kinase</keyword>
<dbReference type="InterPro" id="IPR000719">
    <property type="entry name" value="Prot_kinase_dom"/>
</dbReference>
<reference evidence="11 13" key="2">
    <citation type="submission" date="2018-03" db="EMBL/GenBank/DDBJ databases">
        <authorList>
            <person name="Fogelqvist J."/>
        </authorList>
    </citation>
    <scope>NUCLEOTIDE SEQUENCE [LARGE SCALE GENOMIC DNA]</scope>
</reference>
<keyword evidence="11" id="KW-0496">Mitochondrion</keyword>
<keyword evidence="6" id="KW-0067">ATP-binding</keyword>
<dbReference type="PANTHER" id="PTHR45998">
    <property type="entry name" value="SERINE/THREONINE-PROTEIN KINASE 16"/>
    <property type="match status" value="1"/>
</dbReference>
<comment type="catalytic activity">
    <reaction evidence="8">
        <text>L-seryl-[protein] + ATP = O-phospho-L-seryl-[protein] + ADP + H(+)</text>
        <dbReference type="Rhea" id="RHEA:17989"/>
        <dbReference type="Rhea" id="RHEA-COMP:9863"/>
        <dbReference type="Rhea" id="RHEA-COMP:11604"/>
        <dbReference type="ChEBI" id="CHEBI:15378"/>
        <dbReference type="ChEBI" id="CHEBI:29999"/>
        <dbReference type="ChEBI" id="CHEBI:30616"/>
        <dbReference type="ChEBI" id="CHEBI:83421"/>
        <dbReference type="ChEBI" id="CHEBI:456216"/>
        <dbReference type="EC" id="2.7.11.1"/>
    </reaction>
</comment>
<feature type="domain" description="Protein kinase" evidence="9">
    <location>
        <begin position="27"/>
        <end position="305"/>
    </location>
</feature>
<dbReference type="Pfam" id="PF00069">
    <property type="entry name" value="Pkinase"/>
    <property type="match status" value="1"/>
</dbReference>
<organism evidence="10 12">
    <name type="scientific">Plasmodiophora brassicae</name>
    <name type="common">Clubroot disease agent</name>
    <dbReference type="NCBI Taxonomy" id="37360"/>
    <lineage>
        <taxon>Eukaryota</taxon>
        <taxon>Sar</taxon>
        <taxon>Rhizaria</taxon>
        <taxon>Endomyxa</taxon>
        <taxon>Phytomyxea</taxon>
        <taxon>Plasmodiophorida</taxon>
        <taxon>Plasmodiophoridae</taxon>
        <taxon>Plasmodiophora</taxon>
    </lineage>
</organism>
<dbReference type="PROSITE" id="PS00108">
    <property type="entry name" value="PROTEIN_KINASE_ST"/>
    <property type="match status" value="1"/>
</dbReference>
<comment type="catalytic activity">
    <reaction evidence="7">
        <text>L-threonyl-[protein] + ATP = O-phospho-L-threonyl-[protein] + ADP + H(+)</text>
        <dbReference type="Rhea" id="RHEA:46608"/>
        <dbReference type="Rhea" id="RHEA-COMP:11060"/>
        <dbReference type="Rhea" id="RHEA-COMP:11605"/>
        <dbReference type="ChEBI" id="CHEBI:15378"/>
        <dbReference type="ChEBI" id="CHEBI:30013"/>
        <dbReference type="ChEBI" id="CHEBI:30616"/>
        <dbReference type="ChEBI" id="CHEBI:61977"/>
        <dbReference type="ChEBI" id="CHEBI:456216"/>
        <dbReference type="EC" id="2.7.11.1"/>
    </reaction>
</comment>
<dbReference type="GO" id="GO:0005737">
    <property type="term" value="C:cytoplasm"/>
    <property type="evidence" value="ECO:0007669"/>
    <property type="project" value="TreeGrafter"/>
</dbReference>
<evidence type="ECO:0000256" key="8">
    <source>
        <dbReference type="ARBA" id="ARBA00048679"/>
    </source>
</evidence>
<dbReference type="EC" id="2.7.11.1" evidence="1"/>
<dbReference type="Gene3D" id="1.10.510.10">
    <property type="entry name" value="Transferase(Phosphotransferase) domain 1"/>
    <property type="match status" value="1"/>
</dbReference>
<dbReference type="OrthoDB" id="248923at2759"/>
<evidence type="ECO:0000256" key="6">
    <source>
        <dbReference type="ARBA" id="ARBA00022840"/>
    </source>
</evidence>
<evidence type="ECO:0000313" key="13">
    <source>
        <dbReference type="Proteomes" id="UP000290189"/>
    </source>
</evidence>
<evidence type="ECO:0000256" key="1">
    <source>
        <dbReference type="ARBA" id="ARBA00012513"/>
    </source>
</evidence>
<dbReference type="GO" id="GO:0004674">
    <property type="term" value="F:protein serine/threonine kinase activity"/>
    <property type="evidence" value="ECO:0007669"/>
    <property type="project" value="UniProtKB-KW"/>
</dbReference>
<evidence type="ECO:0000256" key="5">
    <source>
        <dbReference type="ARBA" id="ARBA00022777"/>
    </source>
</evidence>
<evidence type="ECO:0000256" key="2">
    <source>
        <dbReference type="ARBA" id="ARBA00022527"/>
    </source>
</evidence>
<evidence type="ECO:0000256" key="7">
    <source>
        <dbReference type="ARBA" id="ARBA00047899"/>
    </source>
</evidence>
<dbReference type="Proteomes" id="UP000290189">
    <property type="component" value="Unassembled WGS sequence"/>
</dbReference>
<geneLocation type="mitochondrion" evidence="11"/>
<dbReference type="SMART" id="SM00220">
    <property type="entry name" value="S_TKc"/>
    <property type="match status" value="1"/>
</dbReference>
<proteinExistence type="predicted"/>
<keyword evidence="5" id="KW-0418">Kinase</keyword>
<dbReference type="PROSITE" id="PS50011">
    <property type="entry name" value="PROTEIN_KINASE_DOM"/>
    <property type="match status" value="1"/>
</dbReference>
<name>A0A0G4IGJ4_PLABS</name>
<dbReference type="Proteomes" id="UP000039324">
    <property type="component" value="Unassembled WGS sequence"/>
</dbReference>
<evidence type="ECO:0000256" key="3">
    <source>
        <dbReference type="ARBA" id="ARBA00022679"/>
    </source>
</evidence>
<keyword evidence="3" id="KW-0808">Transferase</keyword>
<dbReference type="InterPro" id="IPR052239">
    <property type="entry name" value="Ser/Thr-specific_kinases"/>
</dbReference>
<reference evidence="10 12" key="1">
    <citation type="submission" date="2015-02" db="EMBL/GenBank/DDBJ databases">
        <authorList>
            <person name="Chooi Y.-H."/>
        </authorList>
    </citation>
    <scope>NUCLEOTIDE SEQUENCE [LARGE SCALE GENOMIC DNA]</scope>
    <source>
        <strain evidence="10">E3</strain>
    </source>
</reference>
<evidence type="ECO:0000313" key="12">
    <source>
        <dbReference type="Proteomes" id="UP000039324"/>
    </source>
</evidence>